<keyword evidence="11" id="KW-1185">Reference proteome</keyword>
<dbReference type="AlphaFoldDB" id="A0AA39NBD1"/>
<organism evidence="10 11">
    <name type="scientific">Armillaria tabescens</name>
    <name type="common">Ringless honey mushroom</name>
    <name type="synonym">Agaricus tabescens</name>
    <dbReference type="NCBI Taxonomy" id="1929756"/>
    <lineage>
        <taxon>Eukaryota</taxon>
        <taxon>Fungi</taxon>
        <taxon>Dikarya</taxon>
        <taxon>Basidiomycota</taxon>
        <taxon>Agaricomycotina</taxon>
        <taxon>Agaricomycetes</taxon>
        <taxon>Agaricomycetidae</taxon>
        <taxon>Agaricales</taxon>
        <taxon>Marasmiineae</taxon>
        <taxon>Physalacriaceae</taxon>
        <taxon>Desarmillaria</taxon>
    </lineage>
</organism>
<evidence type="ECO:0000256" key="5">
    <source>
        <dbReference type="ARBA" id="ARBA00022603"/>
    </source>
</evidence>
<dbReference type="EMBL" id="JAUEPS010000009">
    <property type="protein sequence ID" value="KAK0462500.1"/>
    <property type="molecule type" value="Genomic_DNA"/>
</dbReference>
<keyword evidence="5" id="KW-0489">Methyltransferase</keyword>
<comment type="subcellular location">
    <subcellularLocation>
        <location evidence="2">Cytoplasm</location>
    </subcellularLocation>
    <subcellularLocation>
        <location evidence="1">Nucleus</location>
    </subcellularLocation>
</comment>
<dbReference type="PANTHER" id="PTHR14614">
    <property type="entry name" value="HEPATOCELLULAR CARCINOMA-ASSOCIATED ANTIGEN"/>
    <property type="match status" value="1"/>
</dbReference>
<protein>
    <recommendedName>
        <fullName evidence="3">protein-histidine N-methyltransferase</fullName>
        <ecNumber evidence="3">2.1.1.85</ecNumber>
    </recommendedName>
</protein>
<dbReference type="InterPro" id="IPR029063">
    <property type="entry name" value="SAM-dependent_MTases_sf"/>
</dbReference>
<evidence type="ECO:0000256" key="3">
    <source>
        <dbReference type="ARBA" id="ARBA00012533"/>
    </source>
</evidence>
<comment type="caution">
    <text evidence="10">The sequence shown here is derived from an EMBL/GenBank/DDBJ whole genome shotgun (WGS) entry which is preliminary data.</text>
</comment>
<keyword evidence="8" id="KW-0539">Nucleus</keyword>
<dbReference type="InterPro" id="IPR019410">
    <property type="entry name" value="Methyltransf_16"/>
</dbReference>
<evidence type="ECO:0000313" key="11">
    <source>
        <dbReference type="Proteomes" id="UP001175211"/>
    </source>
</evidence>
<accession>A0AA39NBD1</accession>
<dbReference type="Proteomes" id="UP001175211">
    <property type="component" value="Unassembled WGS sequence"/>
</dbReference>
<dbReference type="GO" id="GO:0032259">
    <property type="term" value="P:methylation"/>
    <property type="evidence" value="ECO:0007669"/>
    <property type="project" value="UniProtKB-KW"/>
</dbReference>
<evidence type="ECO:0000256" key="8">
    <source>
        <dbReference type="ARBA" id="ARBA00023242"/>
    </source>
</evidence>
<sequence>MFRFDFDIDDPADDLEISTSTPASKAAVKGTEINQEPFAEVSIQHLVDCLPSLISCSPLSIPLSSGGDVILARRDLFDARFQLINEEVDDEQKDNSPALSFLDAPSDLVQGIYEGGLKTWECSLDIVDYLHAENPTFEGRRVFEVGCGTAVPSVYIMQKLFSGLPHGKETQLHLQDYNAMVFELLTLPNLILAWYMSPASKAYRDVATTNLDETPLPPADPSIHTEIPITPELKTAFLSSLEAYAIQLRFFSGSWNSFDLHQSGGAYDIVLTSETIYRADSVGSLIDLLQSVSPTVDSLTSRLSISDGENNSSFLCLVAAKIFYFGVGGGVTNFVEAIEEKEGRVETVWEQKVGVGRKIMRIQWP</sequence>
<evidence type="ECO:0000313" key="10">
    <source>
        <dbReference type="EMBL" id="KAK0462500.1"/>
    </source>
</evidence>
<evidence type="ECO:0000256" key="1">
    <source>
        <dbReference type="ARBA" id="ARBA00004123"/>
    </source>
</evidence>
<keyword evidence="7" id="KW-0949">S-adenosyl-L-methionine</keyword>
<dbReference type="RefSeq" id="XP_060334112.1">
    <property type="nucleotide sequence ID" value="XM_060472369.1"/>
</dbReference>
<dbReference type="GeneID" id="85355917"/>
<dbReference type="GO" id="GO:0005634">
    <property type="term" value="C:nucleus"/>
    <property type="evidence" value="ECO:0007669"/>
    <property type="project" value="UniProtKB-SubCell"/>
</dbReference>
<dbReference type="SUPFAM" id="SSF53335">
    <property type="entry name" value="S-adenosyl-L-methionine-dependent methyltransferases"/>
    <property type="match status" value="1"/>
</dbReference>
<dbReference type="Gene3D" id="3.40.50.150">
    <property type="entry name" value="Vaccinia Virus protein VP39"/>
    <property type="match status" value="1"/>
</dbReference>
<dbReference type="EC" id="2.1.1.85" evidence="3"/>
<evidence type="ECO:0000256" key="2">
    <source>
        <dbReference type="ARBA" id="ARBA00004496"/>
    </source>
</evidence>
<proteinExistence type="inferred from homology"/>
<dbReference type="PANTHER" id="PTHR14614:SF39">
    <property type="entry name" value="HISTIDINE PROTEIN METHYLTRANSFERASE 1 HOMOLOG"/>
    <property type="match status" value="1"/>
</dbReference>
<evidence type="ECO:0000256" key="6">
    <source>
        <dbReference type="ARBA" id="ARBA00022679"/>
    </source>
</evidence>
<comment type="similarity">
    <text evidence="9">Belongs to the methyltransferase superfamily. METTL18 family.</text>
</comment>
<dbReference type="GO" id="GO:0005737">
    <property type="term" value="C:cytoplasm"/>
    <property type="evidence" value="ECO:0007669"/>
    <property type="project" value="UniProtKB-SubCell"/>
</dbReference>
<reference evidence="10" key="1">
    <citation type="submission" date="2023-06" db="EMBL/GenBank/DDBJ databases">
        <authorList>
            <consortium name="Lawrence Berkeley National Laboratory"/>
            <person name="Ahrendt S."/>
            <person name="Sahu N."/>
            <person name="Indic B."/>
            <person name="Wong-Bajracharya J."/>
            <person name="Merenyi Z."/>
            <person name="Ke H.-M."/>
            <person name="Monk M."/>
            <person name="Kocsube S."/>
            <person name="Drula E."/>
            <person name="Lipzen A."/>
            <person name="Balint B."/>
            <person name="Henrissat B."/>
            <person name="Andreopoulos B."/>
            <person name="Martin F.M."/>
            <person name="Harder C.B."/>
            <person name="Rigling D."/>
            <person name="Ford K.L."/>
            <person name="Foster G.D."/>
            <person name="Pangilinan J."/>
            <person name="Papanicolaou A."/>
            <person name="Barry K."/>
            <person name="LaButti K."/>
            <person name="Viragh M."/>
            <person name="Koriabine M."/>
            <person name="Yan M."/>
            <person name="Riley R."/>
            <person name="Champramary S."/>
            <person name="Plett K.L."/>
            <person name="Tsai I.J."/>
            <person name="Slot J."/>
            <person name="Sipos G."/>
            <person name="Plett J."/>
            <person name="Nagy L.G."/>
            <person name="Grigoriev I.V."/>
        </authorList>
    </citation>
    <scope>NUCLEOTIDE SEQUENCE</scope>
    <source>
        <strain evidence="10">CCBAS 213</strain>
    </source>
</reference>
<evidence type="ECO:0000256" key="4">
    <source>
        <dbReference type="ARBA" id="ARBA00022490"/>
    </source>
</evidence>
<name>A0AA39NBD1_ARMTA</name>
<dbReference type="GO" id="GO:0018064">
    <property type="term" value="F:protein-L-histidine N-tele-methyltransferase activity"/>
    <property type="evidence" value="ECO:0007669"/>
    <property type="project" value="UniProtKB-EC"/>
</dbReference>
<evidence type="ECO:0000256" key="9">
    <source>
        <dbReference type="ARBA" id="ARBA00038126"/>
    </source>
</evidence>
<keyword evidence="6" id="KW-0808">Transferase</keyword>
<keyword evidence="4" id="KW-0963">Cytoplasm</keyword>
<evidence type="ECO:0000256" key="7">
    <source>
        <dbReference type="ARBA" id="ARBA00022691"/>
    </source>
</evidence>
<gene>
    <name evidence="10" type="ORF">EV420DRAFT_1525216</name>
</gene>